<organism evidence="2 3">
    <name type="scientific">Phaeomoniella chlamydospora</name>
    <name type="common">Phaeoacremonium chlamydosporum</name>
    <dbReference type="NCBI Taxonomy" id="158046"/>
    <lineage>
        <taxon>Eukaryota</taxon>
        <taxon>Fungi</taxon>
        <taxon>Dikarya</taxon>
        <taxon>Ascomycota</taxon>
        <taxon>Pezizomycotina</taxon>
        <taxon>Eurotiomycetes</taxon>
        <taxon>Chaetothyriomycetidae</taxon>
        <taxon>Phaeomoniellales</taxon>
        <taxon>Phaeomoniellaceae</taxon>
        <taxon>Phaeomoniella</taxon>
    </lineage>
</organism>
<feature type="region of interest" description="Disordered" evidence="1">
    <location>
        <begin position="50"/>
        <end position="157"/>
    </location>
</feature>
<proteinExistence type="predicted"/>
<name>A0A0G2E6Z4_PHACM</name>
<feature type="compositionally biased region" description="Polar residues" evidence="1">
    <location>
        <begin position="16"/>
        <end position="25"/>
    </location>
</feature>
<sequence length="209" mass="22174">MAKERAAREIQGVAGRSSTLGSAQYSGKIRHSGRQAGYLPANMTGAGVPVRLSANEIGENEDDQDDAASGGLHNRTGSGRSSLNSNRYPSAYIPRPQTGRFSSGSTPPVDMDGAYLSDETPVGGAQASRTDYFEKQAPSAHGSSAGTDTPEREDSFGDIKELAAPNAILKAAENAKKAEELRRRGSVDERTMTLNTQRLFVANPDLDDD</sequence>
<reference evidence="2 3" key="2">
    <citation type="submission" date="2015-05" db="EMBL/GenBank/DDBJ databases">
        <authorList>
            <person name="Morales-Cruz A."/>
            <person name="Amrine K.C."/>
            <person name="Cantu D."/>
        </authorList>
    </citation>
    <scope>NUCLEOTIDE SEQUENCE [LARGE SCALE GENOMIC DNA]</scope>
    <source>
        <strain evidence="2">UCRPC4</strain>
    </source>
</reference>
<dbReference type="Proteomes" id="UP000053317">
    <property type="component" value="Unassembled WGS sequence"/>
</dbReference>
<dbReference type="AlphaFoldDB" id="A0A0G2E6Z4"/>
<feature type="compositionally biased region" description="Polar residues" evidence="1">
    <location>
        <begin position="75"/>
        <end position="88"/>
    </location>
</feature>
<gene>
    <name evidence="2" type="ORF">UCRPC4_g05006</name>
</gene>
<evidence type="ECO:0000313" key="2">
    <source>
        <dbReference type="EMBL" id="KKY18389.1"/>
    </source>
</evidence>
<dbReference type="OrthoDB" id="5385072at2759"/>
<comment type="caution">
    <text evidence="2">The sequence shown here is derived from an EMBL/GenBank/DDBJ whole genome shotgun (WGS) entry which is preliminary data.</text>
</comment>
<keyword evidence="3" id="KW-1185">Reference proteome</keyword>
<evidence type="ECO:0000313" key="3">
    <source>
        <dbReference type="Proteomes" id="UP000053317"/>
    </source>
</evidence>
<reference evidence="2 3" key="1">
    <citation type="submission" date="2015-05" db="EMBL/GenBank/DDBJ databases">
        <title>Distinctive expansion of gene families associated with plant cell wall degradation and secondary metabolism in the genomes of grapevine trunk pathogens.</title>
        <authorList>
            <person name="Lawrence D.P."/>
            <person name="Travadon R."/>
            <person name="Rolshausen P.E."/>
            <person name="Baumgartner K."/>
        </authorList>
    </citation>
    <scope>NUCLEOTIDE SEQUENCE [LARGE SCALE GENOMIC DNA]</scope>
    <source>
        <strain evidence="2">UCRPC4</strain>
    </source>
</reference>
<feature type="region of interest" description="Disordered" evidence="1">
    <location>
        <begin position="1"/>
        <end position="28"/>
    </location>
</feature>
<accession>A0A0G2E6Z4</accession>
<evidence type="ECO:0000256" key="1">
    <source>
        <dbReference type="SAM" id="MobiDB-lite"/>
    </source>
</evidence>
<protein>
    <submittedName>
        <fullName evidence="2">Uncharacterized protein</fullName>
    </submittedName>
</protein>
<dbReference type="EMBL" id="LCWF01000124">
    <property type="protein sequence ID" value="KKY18389.1"/>
    <property type="molecule type" value="Genomic_DNA"/>
</dbReference>